<keyword evidence="2" id="KW-1185">Reference proteome</keyword>
<dbReference type="EMBL" id="JAUEOZ010000001">
    <property type="protein sequence ID" value="MDN2481352.1"/>
    <property type="molecule type" value="Genomic_DNA"/>
</dbReference>
<proteinExistence type="predicted"/>
<comment type="caution">
    <text evidence="1">The sequence shown here is derived from an EMBL/GenBank/DDBJ whole genome shotgun (WGS) entry which is preliminary data.</text>
</comment>
<dbReference type="Proteomes" id="UP001169719">
    <property type="component" value="Unassembled WGS sequence"/>
</dbReference>
<accession>A0ABT7Y036</accession>
<name>A0ABT7Y036_9VIBR</name>
<reference evidence="1" key="1">
    <citation type="submission" date="2024-05" db="EMBL/GenBank/DDBJ databases">
        <title>Genome Sequences of Four Agar- Degrading Marine Bacteria.</title>
        <authorList>
            <person name="Phillips E.K."/>
            <person name="Shaffer J.C."/>
            <person name="Henson M.W."/>
            <person name="Temperton B."/>
            <person name="Thrash C.J."/>
            <person name="Martin M.O."/>
        </authorList>
    </citation>
    <scope>NUCLEOTIDE SEQUENCE</scope>
    <source>
        <strain evidence="1">EKP203</strain>
    </source>
</reference>
<protein>
    <recommendedName>
        <fullName evidence="3">Lipoprotein</fullName>
    </recommendedName>
</protein>
<evidence type="ECO:0008006" key="3">
    <source>
        <dbReference type="Google" id="ProtNLM"/>
    </source>
</evidence>
<gene>
    <name evidence="1" type="ORF">QWJ08_08085</name>
</gene>
<evidence type="ECO:0000313" key="2">
    <source>
        <dbReference type="Proteomes" id="UP001169719"/>
    </source>
</evidence>
<sequence length="86" mass="9338">MKVILPIATILVLAGCATPLEQQDSYSLCYNKGSWFADHESIDAELIRRGIDPKGMECGAAKAQASRDAAQAFTDSWNASTAQQQY</sequence>
<dbReference type="PROSITE" id="PS51257">
    <property type="entry name" value="PROKAR_LIPOPROTEIN"/>
    <property type="match status" value="1"/>
</dbReference>
<evidence type="ECO:0000313" key="1">
    <source>
        <dbReference type="EMBL" id="MDN2481352.1"/>
    </source>
</evidence>
<organism evidence="1 2">
    <name type="scientific">Vibrio agarivorans</name>
    <dbReference type="NCBI Taxonomy" id="153622"/>
    <lineage>
        <taxon>Bacteria</taxon>
        <taxon>Pseudomonadati</taxon>
        <taxon>Pseudomonadota</taxon>
        <taxon>Gammaproteobacteria</taxon>
        <taxon>Vibrionales</taxon>
        <taxon>Vibrionaceae</taxon>
        <taxon>Vibrio</taxon>
    </lineage>
</organism>
<dbReference type="RefSeq" id="WP_289961472.1">
    <property type="nucleotide sequence ID" value="NZ_JAUEOZ010000001.1"/>
</dbReference>